<dbReference type="KEGG" id="schi:SCHIN_v1c08600"/>
<dbReference type="AlphaFoldDB" id="A0A5B9Y5F7"/>
<gene>
    <name evidence="1" type="ORF">SCHIN_v1c08600</name>
</gene>
<keyword evidence="2" id="KW-1185">Reference proteome</keyword>
<evidence type="ECO:0000313" key="1">
    <source>
        <dbReference type="EMBL" id="QEH62055.1"/>
    </source>
</evidence>
<proteinExistence type="predicted"/>
<dbReference type="RefSeq" id="WP_166508426.1">
    <property type="nucleotide sequence ID" value="NZ_CP043026.1"/>
</dbReference>
<organism evidence="1 2">
    <name type="scientific">Spiroplasma chinense</name>
    <dbReference type="NCBI Taxonomy" id="216932"/>
    <lineage>
        <taxon>Bacteria</taxon>
        <taxon>Bacillati</taxon>
        <taxon>Mycoplasmatota</taxon>
        <taxon>Mollicutes</taxon>
        <taxon>Entomoplasmatales</taxon>
        <taxon>Spiroplasmataceae</taxon>
        <taxon>Spiroplasma</taxon>
    </lineage>
</organism>
<dbReference type="EMBL" id="CP043026">
    <property type="protein sequence ID" value="QEH62055.1"/>
    <property type="molecule type" value="Genomic_DNA"/>
</dbReference>
<name>A0A5B9Y5F7_9MOLU</name>
<protein>
    <submittedName>
        <fullName evidence="1">Uncharacterized protein</fullName>
    </submittedName>
</protein>
<reference evidence="1 2" key="1">
    <citation type="submission" date="2019-08" db="EMBL/GenBank/DDBJ databases">
        <title>Complete genome sequence of Spiroplasma chinense CCH (DSM 19755).</title>
        <authorList>
            <person name="Shen H.-Y."/>
            <person name="Lin Y.-C."/>
            <person name="Chou L."/>
            <person name="Kuo C.-H."/>
        </authorList>
    </citation>
    <scope>NUCLEOTIDE SEQUENCE [LARGE SCALE GENOMIC DNA]</scope>
    <source>
        <strain evidence="1 2">CCH</strain>
    </source>
</reference>
<dbReference type="Proteomes" id="UP000323144">
    <property type="component" value="Chromosome"/>
</dbReference>
<evidence type="ECO:0000313" key="2">
    <source>
        <dbReference type="Proteomes" id="UP000323144"/>
    </source>
</evidence>
<sequence>MNSKSKKLYENKFIWNIVGSEFLQSYALSKKINLSFEEIYDCFVDDEFLDDEIYNIFEPEVVNIARAWIELKNKTFKLKEAEAKTGEICNFPLNELKEVYGILVPNNENTELFDLKSEKSKDFVSTLVYIKKNLYGRKTVESVVEFLLQYRLWFLTQNWVGENANVFSMLLIQSVLIYIGFSPLNLSIQENGEEIFCVDRNSLNQLKEEPIEDWNNNKFFKEHLGVYIEKTNGFFDIDQFIV</sequence>
<accession>A0A5B9Y5F7</accession>